<dbReference type="InterPro" id="IPR015402">
    <property type="entry name" value="DUF1980"/>
</dbReference>
<keyword evidence="2" id="KW-0812">Transmembrane</keyword>
<dbReference type="AlphaFoldDB" id="A0A917IG11"/>
<feature type="compositionally biased region" description="Basic and acidic residues" evidence="1">
    <location>
        <begin position="75"/>
        <end position="86"/>
    </location>
</feature>
<keyword evidence="5" id="KW-1185">Reference proteome</keyword>
<dbReference type="RefSeq" id="WP_229663153.1">
    <property type="nucleotide sequence ID" value="NZ_BMJY01000005.1"/>
</dbReference>
<reference evidence="4" key="1">
    <citation type="journal article" date="2014" name="Int. J. Syst. Evol. Microbiol.">
        <title>Complete genome sequence of Corynebacterium casei LMG S-19264T (=DSM 44701T), isolated from a smear-ripened cheese.</title>
        <authorList>
            <consortium name="US DOE Joint Genome Institute (JGI-PGF)"/>
            <person name="Walter F."/>
            <person name="Albersmeier A."/>
            <person name="Kalinowski J."/>
            <person name="Ruckert C."/>
        </authorList>
    </citation>
    <scope>NUCLEOTIDE SEQUENCE</scope>
    <source>
        <strain evidence="4">CGMCC 1.15794</strain>
    </source>
</reference>
<dbReference type="InterPro" id="IPR052955">
    <property type="entry name" value="UPF0703_membrane_permease"/>
</dbReference>
<feature type="compositionally biased region" description="Basic and acidic residues" evidence="1">
    <location>
        <begin position="96"/>
        <end position="109"/>
    </location>
</feature>
<protein>
    <submittedName>
        <fullName evidence="4">TIGR03943 family protein</fullName>
    </submittedName>
</protein>
<keyword evidence="2" id="KW-1133">Transmembrane helix</keyword>
<feature type="transmembrane region" description="Helical" evidence="2">
    <location>
        <begin position="21"/>
        <end position="43"/>
    </location>
</feature>
<dbReference type="EMBL" id="BMJY01000005">
    <property type="protein sequence ID" value="GGH42737.1"/>
    <property type="molecule type" value="Genomic_DNA"/>
</dbReference>
<gene>
    <name evidence="4" type="ORF">GCM10010921_16130</name>
</gene>
<organism evidence="4 5">
    <name type="scientific">Microbacterium album</name>
    <dbReference type="NCBI Taxonomy" id="2053191"/>
    <lineage>
        <taxon>Bacteria</taxon>
        <taxon>Bacillati</taxon>
        <taxon>Actinomycetota</taxon>
        <taxon>Actinomycetes</taxon>
        <taxon>Micrococcales</taxon>
        <taxon>Microbacteriaceae</taxon>
        <taxon>Microbacterium</taxon>
    </lineage>
</organism>
<feature type="transmembrane region" description="Helical" evidence="2">
    <location>
        <begin position="49"/>
        <end position="70"/>
    </location>
</feature>
<comment type="caution">
    <text evidence="4">The sequence shown here is derived from an EMBL/GenBank/DDBJ whole genome shotgun (WGS) entry which is preliminary data.</text>
</comment>
<reference evidence="4" key="2">
    <citation type="submission" date="2020-09" db="EMBL/GenBank/DDBJ databases">
        <authorList>
            <person name="Sun Q."/>
            <person name="Zhou Y."/>
        </authorList>
    </citation>
    <scope>NUCLEOTIDE SEQUENCE</scope>
    <source>
        <strain evidence="4">CGMCC 1.15794</strain>
    </source>
</reference>
<feature type="transmembrane region" description="Helical" evidence="2">
    <location>
        <begin position="122"/>
        <end position="142"/>
    </location>
</feature>
<sequence>MRELLGARGLRSIGTRWLGAGLAAAVSVVTLSLAITGRLSLYINPDQAWFAVGMAVVALVGTVLSFLLPLGGEDDHGHDHGHEPHEGAVPAPASHPPHDDDHDHREDTAAQRIRQAHAPRTHVAVAVGGVLASGIVVASLVLPPAPLSVELAMARDTGTAPLFAGADTVRLAASSDPSDFGVGQWSAVFATATSPDTFEGTRVTLSGFVTPQDGDGDVLRLGRLVITHCVIDAQPASVPVVSPGWEGAVDVGDWVEVDGVVTTDASGGLVIQPREIAAIPEPDDPYEY</sequence>
<evidence type="ECO:0000256" key="1">
    <source>
        <dbReference type="SAM" id="MobiDB-lite"/>
    </source>
</evidence>
<evidence type="ECO:0000256" key="2">
    <source>
        <dbReference type="SAM" id="Phobius"/>
    </source>
</evidence>
<dbReference type="PANTHER" id="PTHR40047">
    <property type="entry name" value="UPF0703 PROTEIN YCGQ"/>
    <property type="match status" value="1"/>
</dbReference>
<feature type="domain" description="DUF1980" evidence="3">
    <location>
        <begin position="193"/>
        <end position="288"/>
    </location>
</feature>
<evidence type="ECO:0000259" key="3">
    <source>
        <dbReference type="Pfam" id="PF21537"/>
    </source>
</evidence>
<dbReference type="InterPro" id="IPR048447">
    <property type="entry name" value="DUF1980_C"/>
</dbReference>
<name>A0A917IG11_9MICO</name>
<dbReference type="Pfam" id="PF21537">
    <property type="entry name" value="DUF1980_C"/>
    <property type="match status" value="1"/>
</dbReference>
<keyword evidence="2" id="KW-0472">Membrane</keyword>
<dbReference type="PANTHER" id="PTHR40047:SF1">
    <property type="entry name" value="UPF0703 PROTEIN YCGQ"/>
    <property type="match status" value="1"/>
</dbReference>
<dbReference type="Proteomes" id="UP000657592">
    <property type="component" value="Unassembled WGS sequence"/>
</dbReference>
<feature type="region of interest" description="Disordered" evidence="1">
    <location>
        <begin position="75"/>
        <end position="115"/>
    </location>
</feature>
<proteinExistence type="predicted"/>
<accession>A0A917IG11</accession>
<dbReference type="NCBIfam" id="TIGR03943">
    <property type="entry name" value="TIGR03943 family putative permease subunit"/>
    <property type="match status" value="1"/>
</dbReference>
<evidence type="ECO:0000313" key="4">
    <source>
        <dbReference type="EMBL" id="GGH42737.1"/>
    </source>
</evidence>
<evidence type="ECO:0000313" key="5">
    <source>
        <dbReference type="Proteomes" id="UP000657592"/>
    </source>
</evidence>